<evidence type="ECO:0000313" key="2">
    <source>
        <dbReference type="Proteomes" id="UP000244152"/>
    </source>
</evidence>
<evidence type="ECO:0000313" key="1">
    <source>
        <dbReference type="EMBL" id="PTQ82797.1"/>
    </source>
</evidence>
<dbReference type="AlphaFoldDB" id="A0A2T5IG38"/>
<evidence type="ECO:0008006" key="3">
    <source>
        <dbReference type="Google" id="ProtNLM"/>
    </source>
</evidence>
<gene>
    <name evidence="1" type="ORF">C8R21_10376</name>
</gene>
<comment type="caution">
    <text evidence="1">The sequence shown here is derived from an EMBL/GenBank/DDBJ whole genome shotgun (WGS) entry which is preliminary data.</text>
</comment>
<dbReference type="Proteomes" id="UP000244152">
    <property type="component" value="Unassembled WGS sequence"/>
</dbReference>
<proteinExistence type="predicted"/>
<sequence length="136" mass="15039">MNSGWLIMLRKQLFLVLVLALTLAWVPVLQAVHALTHVGEITSSPIVSELETMESAAIESVIPPVADETDGEADNDRLCLDCLALTGFSVIFSILAIGFSSQTRRQARLYRKSQPLFFNSYTPYSTRGPPAQAWRT</sequence>
<organism evidence="1 2">
    <name type="scientific">Nitrosospira multiformis</name>
    <dbReference type="NCBI Taxonomy" id="1231"/>
    <lineage>
        <taxon>Bacteria</taxon>
        <taxon>Pseudomonadati</taxon>
        <taxon>Pseudomonadota</taxon>
        <taxon>Betaproteobacteria</taxon>
        <taxon>Nitrosomonadales</taxon>
        <taxon>Nitrosomonadaceae</taxon>
        <taxon>Nitrosospira</taxon>
    </lineage>
</organism>
<dbReference type="EMBL" id="QAOK01000003">
    <property type="protein sequence ID" value="PTQ82797.1"/>
    <property type="molecule type" value="Genomic_DNA"/>
</dbReference>
<accession>A0A2T5IG38</accession>
<protein>
    <recommendedName>
        <fullName evidence="3">DUF2946 family protein</fullName>
    </recommendedName>
</protein>
<name>A0A2T5IG38_9PROT</name>
<reference evidence="1 2" key="1">
    <citation type="submission" date="2018-04" db="EMBL/GenBank/DDBJ databases">
        <title>Active sludge and wastewater microbial communities from Klosterneuburg, Austria.</title>
        <authorList>
            <person name="Wagner M."/>
        </authorList>
    </citation>
    <scope>NUCLEOTIDE SEQUENCE [LARGE SCALE GENOMIC DNA]</scope>
    <source>
        <strain evidence="1 2">Nl12</strain>
    </source>
</reference>